<evidence type="ECO:0000313" key="1">
    <source>
        <dbReference type="EMBL" id="KAG5544321.1"/>
    </source>
</evidence>
<gene>
    <name evidence="1" type="ORF">RHGRI_016914</name>
</gene>
<proteinExistence type="predicted"/>
<dbReference type="EMBL" id="JACTNZ010000006">
    <property type="protein sequence ID" value="KAG5544321.1"/>
    <property type="molecule type" value="Genomic_DNA"/>
</dbReference>
<organism evidence="1 2">
    <name type="scientific">Rhododendron griersonianum</name>
    <dbReference type="NCBI Taxonomy" id="479676"/>
    <lineage>
        <taxon>Eukaryota</taxon>
        <taxon>Viridiplantae</taxon>
        <taxon>Streptophyta</taxon>
        <taxon>Embryophyta</taxon>
        <taxon>Tracheophyta</taxon>
        <taxon>Spermatophyta</taxon>
        <taxon>Magnoliopsida</taxon>
        <taxon>eudicotyledons</taxon>
        <taxon>Gunneridae</taxon>
        <taxon>Pentapetalae</taxon>
        <taxon>asterids</taxon>
        <taxon>Ericales</taxon>
        <taxon>Ericaceae</taxon>
        <taxon>Ericoideae</taxon>
        <taxon>Rhodoreae</taxon>
        <taxon>Rhododendron</taxon>
    </lineage>
</organism>
<dbReference type="Proteomes" id="UP000823749">
    <property type="component" value="Chromosome 6"/>
</dbReference>
<evidence type="ECO:0000313" key="2">
    <source>
        <dbReference type="Proteomes" id="UP000823749"/>
    </source>
</evidence>
<keyword evidence="2" id="KW-1185">Reference proteome</keyword>
<reference evidence="1 2" key="1">
    <citation type="submission" date="2020-08" db="EMBL/GenBank/DDBJ databases">
        <title>Plant Genome Project.</title>
        <authorList>
            <person name="Zhang R.-G."/>
        </authorList>
    </citation>
    <scope>NUCLEOTIDE SEQUENCE [LARGE SCALE GENOMIC DNA]</scope>
    <source>
        <strain evidence="1">WSP0</strain>
        <tissue evidence="1">Leaf</tissue>
    </source>
</reference>
<accession>A0AAV6JVV7</accession>
<comment type="caution">
    <text evidence="1">The sequence shown here is derived from an EMBL/GenBank/DDBJ whole genome shotgun (WGS) entry which is preliminary data.</text>
</comment>
<dbReference type="AlphaFoldDB" id="A0AAV6JVV7"/>
<sequence>MVMVLVEGWDFNAWIQISVEFSFVFDGYLIFLTSGLVEHLYLNTTIGFKGFLRDGAYN</sequence>
<name>A0AAV6JVV7_9ERIC</name>
<protein>
    <submittedName>
        <fullName evidence="1">Uncharacterized protein</fullName>
    </submittedName>
</protein>